<name>A0ABS2GAA7_9FIRM</name>
<sequence>MIEKKETREVYYALSRKLLDLMLQSGYLDREEYEKIDALNRETFSPELAQVYA</sequence>
<proteinExistence type="predicted"/>
<dbReference type="EMBL" id="JACSNV010000005">
    <property type="protein sequence ID" value="MBM6877444.1"/>
    <property type="molecule type" value="Genomic_DNA"/>
</dbReference>
<dbReference type="InterPro" id="IPR046749">
    <property type="entry name" value="SHOCT_2"/>
</dbReference>
<evidence type="ECO:0000313" key="2">
    <source>
        <dbReference type="EMBL" id="MBM6877444.1"/>
    </source>
</evidence>
<comment type="caution">
    <text evidence="2">The sequence shown here is derived from an EMBL/GenBank/DDBJ whole genome shotgun (WGS) entry which is preliminary data.</text>
</comment>
<dbReference type="RefSeq" id="WP_204219341.1">
    <property type="nucleotide sequence ID" value="NZ_CAKNQI010000037.1"/>
</dbReference>
<dbReference type="Proteomes" id="UP000729290">
    <property type="component" value="Unassembled WGS sequence"/>
</dbReference>
<evidence type="ECO:0000259" key="1">
    <source>
        <dbReference type="Pfam" id="PF20612"/>
    </source>
</evidence>
<reference evidence="2 3" key="1">
    <citation type="journal article" date="2021" name="Sci. Rep.">
        <title>The distribution of antibiotic resistance genes in chicken gut microbiota commensals.</title>
        <authorList>
            <person name="Juricova H."/>
            <person name="Matiasovicova J."/>
            <person name="Kubasova T."/>
            <person name="Cejkova D."/>
            <person name="Rychlik I."/>
        </authorList>
    </citation>
    <scope>NUCLEOTIDE SEQUENCE [LARGE SCALE GENOMIC DNA]</scope>
    <source>
        <strain evidence="2 3">An431b</strain>
    </source>
</reference>
<feature type="domain" description="SHOCT-like" evidence="1">
    <location>
        <begin position="1"/>
        <end position="53"/>
    </location>
</feature>
<evidence type="ECO:0000313" key="3">
    <source>
        <dbReference type="Proteomes" id="UP000729290"/>
    </source>
</evidence>
<organism evidence="2 3">
    <name type="scientific">Anaerotignum lactatifermentans</name>
    <dbReference type="NCBI Taxonomy" id="160404"/>
    <lineage>
        <taxon>Bacteria</taxon>
        <taxon>Bacillati</taxon>
        <taxon>Bacillota</taxon>
        <taxon>Clostridia</taxon>
        <taxon>Lachnospirales</taxon>
        <taxon>Anaerotignaceae</taxon>
        <taxon>Anaerotignum</taxon>
    </lineage>
</organism>
<accession>A0ABS2GAA7</accession>
<keyword evidence="3" id="KW-1185">Reference proteome</keyword>
<gene>
    <name evidence="2" type="ORF">H9X83_04650</name>
</gene>
<dbReference type="Pfam" id="PF20612">
    <property type="entry name" value="SHOCT_2"/>
    <property type="match status" value="1"/>
</dbReference>
<protein>
    <recommendedName>
        <fullName evidence="1">SHOCT-like domain-containing protein</fullName>
    </recommendedName>
</protein>